<evidence type="ECO:0000313" key="14">
    <source>
        <dbReference type="Proteomes" id="UP000271573"/>
    </source>
</evidence>
<gene>
    <name evidence="13" type="ORF">Back2_03560</name>
</gene>
<dbReference type="Gene3D" id="3.30.1490.190">
    <property type="match status" value="1"/>
</dbReference>
<dbReference type="SUPFAM" id="SSF46785">
    <property type="entry name" value="Winged helix' DNA-binding domain"/>
    <property type="match status" value="1"/>
</dbReference>
<evidence type="ECO:0000256" key="5">
    <source>
        <dbReference type="ARBA" id="ARBA00022491"/>
    </source>
</evidence>
<keyword evidence="6 11" id="KW-0479">Metal-binding</keyword>
<keyword evidence="10" id="KW-0804">Transcription</keyword>
<dbReference type="Pfam" id="PF01475">
    <property type="entry name" value="FUR"/>
    <property type="match status" value="1"/>
</dbReference>
<keyword evidence="9" id="KW-0238">DNA-binding</keyword>
<comment type="cofactor">
    <cofactor evidence="11">
        <name>Zn(2+)</name>
        <dbReference type="ChEBI" id="CHEBI:29105"/>
    </cofactor>
    <text evidence="11">Binds 1 zinc ion per subunit.</text>
</comment>
<evidence type="ECO:0000256" key="11">
    <source>
        <dbReference type="PIRSR" id="PIRSR602481-1"/>
    </source>
</evidence>
<dbReference type="Gene3D" id="1.10.10.10">
    <property type="entry name" value="Winged helix-like DNA-binding domain superfamily/Winged helix DNA-binding domain"/>
    <property type="match status" value="1"/>
</dbReference>
<evidence type="ECO:0000256" key="9">
    <source>
        <dbReference type="ARBA" id="ARBA00023125"/>
    </source>
</evidence>
<evidence type="ECO:0000256" key="1">
    <source>
        <dbReference type="ARBA" id="ARBA00004496"/>
    </source>
</evidence>
<dbReference type="CDD" id="cd07153">
    <property type="entry name" value="Fur_like"/>
    <property type="match status" value="1"/>
</dbReference>
<comment type="subcellular location">
    <subcellularLocation>
        <location evidence="1">Cytoplasm</location>
    </subcellularLocation>
</comment>
<evidence type="ECO:0000256" key="4">
    <source>
        <dbReference type="ARBA" id="ARBA00022490"/>
    </source>
</evidence>
<evidence type="ECO:0000256" key="10">
    <source>
        <dbReference type="ARBA" id="ARBA00023163"/>
    </source>
</evidence>
<dbReference type="EMBL" id="AP019307">
    <property type="protein sequence ID" value="BBH16069.1"/>
    <property type="molecule type" value="Genomic_DNA"/>
</dbReference>
<evidence type="ECO:0000256" key="3">
    <source>
        <dbReference type="ARBA" id="ARBA00011738"/>
    </source>
</evidence>
<feature type="binding site" evidence="12">
    <location>
        <position position="81"/>
    </location>
    <ligand>
        <name>Fe cation</name>
        <dbReference type="ChEBI" id="CHEBI:24875"/>
    </ligand>
</feature>
<dbReference type="PANTHER" id="PTHR33202">
    <property type="entry name" value="ZINC UPTAKE REGULATION PROTEIN"/>
    <property type="match status" value="1"/>
</dbReference>
<comment type="subunit">
    <text evidence="3">Homodimer.</text>
</comment>
<dbReference type="PANTHER" id="PTHR33202:SF2">
    <property type="entry name" value="FERRIC UPTAKE REGULATION PROTEIN"/>
    <property type="match status" value="1"/>
</dbReference>
<name>A0A3G9IZD5_9ACTN</name>
<feature type="binding site" evidence="12">
    <location>
        <position position="119"/>
    </location>
    <ligand>
        <name>Fe cation</name>
        <dbReference type="ChEBI" id="CHEBI:24875"/>
    </ligand>
</feature>
<comment type="similarity">
    <text evidence="2">Belongs to the Fur family.</text>
</comment>
<feature type="binding site" evidence="11">
    <location>
        <position position="90"/>
    </location>
    <ligand>
        <name>Zn(2+)</name>
        <dbReference type="ChEBI" id="CHEBI:29105"/>
    </ligand>
</feature>
<evidence type="ECO:0000256" key="6">
    <source>
        <dbReference type="ARBA" id="ARBA00022723"/>
    </source>
</evidence>
<dbReference type="InterPro" id="IPR036388">
    <property type="entry name" value="WH-like_DNA-bd_sf"/>
</dbReference>
<dbReference type="InterPro" id="IPR036390">
    <property type="entry name" value="WH_DNA-bd_sf"/>
</dbReference>
<keyword evidence="5" id="KW-0678">Repressor</keyword>
<evidence type="ECO:0000256" key="2">
    <source>
        <dbReference type="ARBA" id="ARBA00007957"/>
    </source>
</evidence>
<dbReference type="OrthoDB" id="8659436at2"/>
<sequence length="143" mass="15466">MTTAQRSTVQGTAVRDALAAQDGFRSAQDVYAQLRADGHKIGLSTVYRHLQAFTERGVADAIHNPDGETTYRFCGEAHTSHHHHLVCRSCGRAEEVEGRAVERWAEEIATKYGFTAVNHTLEVFGICPACVSVGPESDAAPVG</sequence>
<feature type="binding site" evidence="11">
    <location>
        <position position="87"/>
    </location>
    <ligand>
        <name>Zn(2+)</name>
        <dbReference type="ChEBI" id="CHEBI:29105"/>
    </ligand>
</feature>
<keyword evidence="12" id="KW-0408">Iron</keyword>
<dbReference type="AlphaFoldDB" id="A0A3G9IZD5"/>
<dbReference type="InterPro" id="IPR043135">
    <property type="entry name" value="Fur_C"/>
</dbReference>
<dbReference type="GO" id="GO:0003700">
    <property type="term" value="F:DNA-binding transcription factor activity"/>
    <property type="evidence" value="ECO:0007669"/>
    <property type="project" value="InterPro"/>
</dbReference>
<dbReference type="RefSeq" id="WP_125566210.1">
    <property type="nucleotide sequence ID" value="NZ_AP019307.1"/>
</dbReference>
<feature type="binding site" evidence="12">
    <location>
        <position position="102"/>
    </location>
    <ligand>
        <name>Fe cation</name>
        <dbReference type="ChEBI" id="CHEBI:24875"/>
    </ligand>
</feature>
<dbReference type="Proteomes" id="UP000271573">
    <property type="component" value="Chromosome"/>
</dbReference>
<dbReference type="KEGG" id="nbe:Back2_03560"/>
<dbReference type="GO" id="GO:0005829">
    <property type="term" value="C:cytosol"/>
    <property type="evidence" value="ECO:0007669"/>
    <property type="project" value="TreeGrafter"/>
</dbReference>
<evidence type="ECO:0000256" key="12">
    <source>
        <dbReference type="PIRSR" id="PIRSR602481-2"/>
    </source>
</evidence>
<proteinExistence type="inferred from homology"/>
<evidence type="ECO:0000256" key="7">
    <source>
        <dbReference type="ARBA" id="ARBA00022833"/>
    </source>
</evidence>
<keyword evidence="8" id="KW-0805">Transcription regulation</keyword>
<evidence type="ECO:0000256" key="8">
    <source>
        <dbReference type="ARBA" id="ARBA00023015"/>
    </source>
</evidence>
<keyword evidence="7 11" id="KW-0862">Zinc</keyword>
<feature type="binding site" evidence="11">
    <location>
        <position position="130"/>
    </location>
    <ligand>
        <name>Zn(2+)</name>
        <dbReference type="ChEBI" id="CHEBI:29105"/>
    </ligand>
</feature>
<protein>
    <submittedName>
        <fullName evidence="13">Transcriptional repressor</fullName>
    </submittedName>
</protein>
<accession>A0A3G9IZD5</accession>
<feature type="binding site" evidence="11">
    <location>
        <position position="127"/>
    </location>
    <ligand>
        <name>Zn(2+)</name>
        <dbReference type="ChEBI" id="CHEBI:29105"/>
    </ligand>
</feature>
<dbReference type="InterPro" id="IPR002481">
    <property type="entry name" value="FUR"/>
</dbReference>
<organism evidence="13 14">
    <name type="scientific">Nocardioides baekrokdamisoli</name>
    <dbReference type="NCBI Taxonomy" id="1804624"/>
    <lineage>
        <taxon>Bacteria</taxon>
        <taxon>Bacillati</taxon>
        <taxon>Actinomycetota</taxon>
        <taxon>Actinomycetes</taxon>
        <taxon>Propionibacteriales</taxon>
        <taxon>Nocardioidaceae</taxon>
        <taxon>Nocardioides</taxon>
    </lineage>
</organism>
<dbReference type="GO" id="GO:1900376">
    <property type="term" value="P:regulation of secondary metabolite biosynthetic process"/>
    <property type="evidence" value="ECO:0007669"/>
    <property type="project" value="TreeGrafter"/>
</dbReference>
<comment type="cofactor">
    <cofactor evidence="12">
        <name>Mn(2+)</name>
        <dbReference type="ChEBI" id="CHEBI:29035"/>
    </cofactor>
    <cofactor evidence="12">
        <name>Fe(2+)</name>
        <dbReference type="ChEBI" id="CHEBI:29033"/>
    </cofactor>
    <text evidence="12">Binds 1 Mn(2+) or Fe(2+) ion per subunit.</text>
</comment>
<dbReference type="GO" id="GO:0000976">
    <property type="term" value="F:transcription cis-regulatory region binding"/>
    <property type="evidence" value="ECO:0007669"/>
    <property type="project" value="TreeGrafter"/>
</dbReference>
<evidence type="ECO:0000313" key="13">
    <source>
        <dbReference type="EMBL" id="BBH16069.1"/>
    </source>
</evidence>
<dbReference type="GO" id="GO:0045892">
    <property type="term" value="P:negative regulation of DNA-templated transcription"/>
    <property type="evidence" value="ECO:0007669"/>
    <property type="project" value="TreeGrafter"/>
</dbReference>
<keyword evidence="14" id="KW-1185">Reference proteome</keyword>
<keyword evidence="4" id="KW-0963">Cytoplasm</keyword>
<reference evidence="13 14" key="1">
    <citation type="submission" date="2018-11" db="EMBL/GenBank/DDBJ databases">
        <title>Complete genome sequence of Nocardioides baekrokdamisoli strain KCTC 39748.</title>
        <authorList>
            <person name="Kang S.W."/>
            <person name="Lee K.C."/>
            <person name="Kim K.K."/>
            <person name="Kim J.S."/>
            <person name="Kim D.S."/>
            <person name="Ko S.H."/>
            <person name="Yang S.H."/>
            <person name="Shin Y.K."/>
            <person name="Lee J.S."/>
        </authorList>
    </citation>
    <scope>NUCLEOTIDE SEQUENCE [LARGE SCALE GENOMIC DNA]</scope>
    <source>
        <strain evidence="13 14">KCTC 39748</strain>
    </source>
</reference>
<dbReference type="GO" id="GO:0008270">
    <property type="term" value="F:zinc ion binding"/>
    <property type="evidence" value="ECO:0007669"/>
    <property type="project" value="TreeGrafter"/>
</dbReference>